<name>A1K6C8_AZOSB</name>
<sequence length="498" mass="53439">MPALPLRFPLLAAALPHGARPLSPAPHADPASTPGSSRFSGEADFLDATGQPRRSRSAADLASRETAIARHRIVIVGGGAGGLELAARLGDSVGRDGAAEIILVDAALTHVWKPLLHEVAAGTLGSQENELDFLQQARDHHFRFHLGRLESLERAHRSIWLAPLVDDDGMEVAPRRPLAYDTLVIAVGAVDNDFGTPGACEHAISLNNADEARRFHRRLLALCARAEMTTGEPVHIAIVGGGATGVELAAELTGAAGEIASYGRELRRLGLPLRISLIEAGDRLLASVPQGLGRKAGEDLAARGVDIRVQAKVAEVCADSVLLKGGERIAADLVVWAAGVQGPEVLEKLDGLVTNDRRQLLVRPTLQTTVDDDIFAFGDCASCTPGPDDKPVPPKAQAAQQQALLLTRSLQRRLAGKPPLRFSYRDHGTIVSMGPEQALGEVRTAHGRRYVLRGIRARFGYWLLYRRHLAVLVGAARTVLVTVGHWLTRRAHPRVKLH</sequence>
<keyword evidence="4" id="KW-0274">FAD</keyword>
<reference evidence="8 9" key="1">
    <citation type="journal article" date="2006" name="Nat. Biotechnol.">
        <title>Complete genome of the mutualistic, N2-fixing grass endophyte Azoarcus sp. strain BH72.</title>
        <authorList>
            <person name="Krause A."/>
            <person name="Ramakumar A."/>
            <person name="Bartels D."/>
            <person name="Battistoni F."/>
            <person name="Bekel T."/>
            <person name="Boch J."/>
            <person name="Boehm M."/>
            <person name="Friedrich F."/>
            <person name="Hurek T."/>
            <person name="Krause L."/>
            <person name="Linke B."/>
            <person name="McHardy A.C."/>
            <person name="Sarkar A."/>
            <person name="Schneiker S."/>
            <person name="Syed A.A."/>
            <person name="Thauer R."/>
            <person name="Vorhoelter F.-J."/>
            <person name="Weidner S."/>
            <person name="Puehler A."/>
            <person name="Reinhold-Hurek B."/>
            <person name="Kaiser O."/>
            <person name="Goesmann A."/>
        </authorList>
    </citation>
    <scope>NUCLEOTIDE SEQUENCE [LARGE SCALE GENOMIC DNA]</scope>
    <source>
        <strain evidence="8 9">BH72</strain>
    </source>
</reference>
<dbReference type="GO" id="GO:0019646">
    <property type="term" value="P:aerobic electron transport chain"/>
    <property type="evidence" value="ECO:0007669"/>
    <property type="project" value="TreeGrafter"/>
</dbReference>
<dbReference type="GO" id="GO:0003955">
    <property type="term" value="F:NAD(P)H dehydrogenase (quinone) activity"/>
    <property type="evidence" value="ECO:0007669"/>
    <property type="project" value="TreeGrafter"/>
</dbReference>
<feature type="region of interest" description="Disordered" evidence="6">
    <location>
        <begin position="21"/>
        <end position="61"/>
    </location>
</feature>
<accession>A1K6C8</accession>
<proteinExistence type="inferred from homology"/>
<evidence type="ECO:0000259" key="7">
    <source>
        <dbReference type="Pfam" id="PF07992"/>
    </source>
</evidence>
<comment type="similarity">
    <text evidence="2">Belongs to the NADH dehydrogenase family.</text>
</comment>
<dbReference type="eggNOG" id="COG1252">
    <property type="taxonomic scope" value="Bacteria"/>
</dbReference>
<dbReference type="InterPro" id="IPR023753">
    <property type="entry name" value="FAD/NAD-binding_dom"/>
</dbReference>
<evidence type="ECO:0000256" key="1">
    <source>
        <dbReference type="ARBA" id="ARBA00001974"/>
    </source>
</evidence>
<dbReference type="SUPFAM" id="SSF51905">
    <property type="entry name" value="FAD/NAD(P)-binding domain"/>
    <property type="match status" value="1"/>
</dbReference>
<evidence type="ECO:0000256" key="6">
    <source>
        <dbReference type="SAM" id="MobiDB-lite"/>
    </source>
</evidence>
<evidence type="ECO:0000256" key="5">
    <source>
        <dbReference type="ARBA" id="ARBA00023002"/>
    </source>
</evidence>
<evidence type="ECO:0000313" key="9">
    <source>
        <dbReference type="Proteomes" id="UP000002588"/>
    </source>
</evidence>
<dbReference type="AlphaFoldDB" id="A1K6C8"/>
<dbReference type="HOGENOM" id="CLU_021377_7_0_4"/>
<dbReference type="RefSeq" id="WP_011765499.1">
    <property type="nucleotide sequence ID" value="NC_008702.1"/>
</dbReference>
<dbReference type="EC" id="1.6.99.3" evidence="8"/>
<evidence type="ECO:0000313" key="8">
    <source>
        <dbReference type="EMBL" id="CAL94383.1"/>
    </source>
</evidence>
<dbReference type="STRING" id="62928.azo1766"/>
<dbReference type="Pfam" id="PF07992">
    <property type="entry name" value="Pyr_redox_2"/>
    <property type="match status" value="1"/>
</dbReference>
<feature type="domain" description="FAD/NAD(P)-binding" evidence="7">
    <location>
        <begin position="72"/>
        <end position="403"/>
    </location>
</feature>
<dbReference type="Proteomes" id="UP000002588">
    <property type="component" value="Chromosome"/>
</dbReference>
<evidence type="ECO:0000256" key="4">
    <source>
        <dbReference type="ARBA" id="ARBA00022827"/>
    </source>
</evidence>
<dbReference type="InterPro" id="IPR036188">
    <property type="entry name" value="FAD/NAD-bd_sf"/>
</dbReference>
<gene>
    <name evidence="8" type="primary">ndh1</name>
    <name evidence="8" type="ordered locus">azo1766</name>
</gene>
<dbReference type="PANTHER" id="PTHR42913:SF3">
    <property type="entry name" value="64 KDA MITOCHONDRIAL NADH DEHYDROGENASE (EUROFUNG)"/>
    <property type="match status" value="1"/>
</dbReference>
<organism evidence="8 9">
    <name type="scientific">Azoarcus sp. (strain BH72)</name>
    <dbReference type="NCBI Taxonomy" id="418699"/>
    <lineage>
        <taxon>Bacteria</taxon>
        <taxon>Pseudomonadati</taxon>
        <taxon>Pseudomonadota</taxon>
        <taxon>Betaproteobacteria</taxon>
        <taxon>Rhodocyclales</taxon>
        <taxon>Zoogloeaceae</taxon>
        <taxon>Azoarcus</taxon>
    </lineage>
</organism>
<dbReference type="KEGG" id="azo:azo1766"/>
<comment type="cofactor">
    <cofactor evidence="1">
        <name>FAD</name>
        <dbReference type="ChEBI" id="CHEBI:57692"/>
    </cofactor>
</comment>
<dbReference type="PRINTS" id="PR00411">
    <property type="entry name" value="PNDRDTASEI"/>
</dbReference>
<dbReference type="PANTHER" id="PTHR42913">
    <property type="entry name" value="APOPTOSIS-INDUCING FACTOR 1"/>
    <property type="match status" value="1"/>
</dbReference>
<dbReference type="InterPro" id="IPR051169">
    <property type="entry name" value="NADH-Q_oxidoreductase"/>
</dbReference>
<keyword evidence="5 8" id="KW-0560">Oxidoreductase</keyword>
<evidence type="ECO:0000256" key="2">
    <source>
        <dbReference type="ARBA" id="ARBA00005272"/>
    </source>
</evidence>
<dbReference type="PRINTS" id="PR00368">
    <property type="entry name" value="FADPNR"/>
</dbReference>
<evidence type="ECO:0000256" key="3">
    <source>
        <dbReference type="ARBA" id="ARBA00022630"/>
    </source>
</evidence>
<dbReference type="EMBL" id="AM406670">
    <property type="protein sequence ID" value="CAL94383.1"/>
    <property type="molecule type" value="Genomic_DNA"/>
</dbReference>
<dbReference type="Gene3D" id="3.50.50.100">
    <property type="match status" value="1"/>
</dbReference>
<protein>
    <submittedName>
        <fullName evidence="8">Probable NADH dehydrogenase</fullName>
        <ecNumber evidence="8">1.6.99.3</ecNumber>
    </submittedName>
</protein>
<keyword evidence="9" id="KW-1185">Reference proteome</keyword>
<keyword evidence="3" id="KW-0285">Flavoprotein</keyword>